<dbReference type="GeneID" id="101887299"/>
<feature type="coiled-coil region" evidence="1">
    <location>
        <begin position="184"/>
        <end position="218"/>
    </location>
</feature>
<proteinExistence type="predicted"/>
<accession>A0A9J7I4I3</accession>
<dbReference type="RefSeq" id="XP_005186852.3">
    <property type="nucleotide sequence ID" value="XM_005186795.4"/>
</dbReference>
<evidence type="ECO:0000256" key="1">
    <source>
        <dbReference type="SAM" id="Coils"/>
    </source>
</evidence>
<name>A0A9J7I4I3_MUSDO</name>
<gene>
    <name evidence="3" type="primary">LOC101887299</name>
</gene>
<keyword evidence="1" id="KW-0175">Coiled coil</keyword>
<sequence length="310" mass="36183">MDNKLTQLSVALSKKTDNIHFLKPIFNQSHFNAYGPLDSKYEAIGDRVFQSSALKIFAAVLLYIWRQRGKELNELKESVIILREKLCQSKYQLEYCHSQLRAEENKNHELKCQLNNILNMLHETQMSCKGLSDTIFSLKTDKRLLEQELKMKYEDYNALHTILIDTRKDLLQSILEQHSHLLAISQKQRSFEILENHANQLRQQMADLSRKHAETKLQLTDMIHMANTSGAESKRKHLGNSQVCQTTDSIYDRRTFWQKHINIGRSWQKHLSALWTQWGKFQYVAVQYAHIFAFYLLPAIPPPPGKCLGI</sequence>
<evidence type="ECO:0000313" key="3">
    <source>
        <dbReference type="RefSeq" id="XP_005186852.3"/>
    </source>
</evidence>
<protein>
    <submittedName>
        <fullName evidence="3">Uncharacterized protein LOC101887299</fullName>
    </submittedName>
</protein>
<keyword evidence="2" id="KW-1185">Reference proteome</keyword>
<evidence type="ECO:0000313" key="2">
    <source>
        <dbReference type="Proteomes" id="UP001652621"/>
    </source>
</evidence>
<dbReference type="AlphaFoldDB" id="A0A9J7I4I3"/>
<dbReference type="Proteomes" id="UP001652621">
    <property type="component" value="Unplaced"/>
</dbReference>
<dbReference type="VEuPathDB" id="VectorBase:MDOMA2_017477"/>
<organism evidence="2 3">
    <name type="scientific">Musca domestica</name>
    <name type="common">House fly</name>
    <dbReference type="NCBI Taxonomy" id="7370"/>
    <lineage>
        <taxon>Eukaryota</taxon>
        <taxon>Metazoa</taxon>
        <taxon>Ecdysozoa</taxon>
        <taxon>Arthropoda</taxon>
        <taxon>Hexapoda</taxon>
        <taxon>Insecta</taxon>
        <taxon>Pterygota</taxon>
        <taxon>Neoptera</taxon>
        <taxon>Endopterygota</taxon>
        <taxon>Diptera</taxon>
        <taxon>Brachycera</taxon>
        <taxon>Muscomorpha</taxon>
        <taxon>Muscoidea</taxon>
        <taxon>Muscidae</taxon>
        <taxon>Musca</taxon>
    </lineage>
</organism>
<dbReference type="KEGG" id="mde:101887299"/>
<dbReference type="OrthoDB" id="7694231at2759"/>
<reference evidence="3" key="1">
    <citation type="submission" date="2025-08" db="UniProtKB">
        <authorList>
            <consortium name="RefSeq"/>
        </authorList>
    </citation>
    <scope>IDENTIFICATION</scope>
    <source>
        <strain evidence="3">Aabys</strain>
        <tissue evidence="3">Whole body</tissue>
    </source>
</reference>